<keyword evidence="5 11" id="KW-0812">Transmembrane</keyword>
<evidence type="ECO:0000256" key="8">
    <source>
        <dbReference type="ARBA" id="ARBA00022989"/>
    </source>
</evidence>
<organism evidence="13 14">
    <name type="scientific">Pelagibacterium nitratireducens</name>
    <dbReference type="NCBI Taxonomy" id="1046114"/>
    <lineage>
        <taxon>Bacteria</taxon>
        <taxon>Pseudomonadati</taxon>
        <taxon>Pseudomonadota</taxon>
        <taxon>Alphaproteobacteria</taxon>
        <taxon>Hyphomicrobiales</taxon>
        <taxon>Devosiaceae</taxon>
        <taxon>Pelagibacterium</taxon>
    </lineage>
</organism>
<dbReference type="EC" id="2.4.99.28" evidence="11"/>
<proteinExistence type="inferred from homology"/>
<keyword evidence="6 11" id="KW-0133">Cell shape</keyword>
<dbReference type="EMBL" id="CP146275">
    <property type="protein sequence ID" value="WWT33406.1"/>
    <property type="molecule type" value="Genomic_DNA"/>
</dbReference>
<keyword evidence="7 11" id="KW-0573">Peptidoglycan synthesis</keyword>
<keyword evidence="14" id="KW-1185">Reference proteome</keyword>
<dbReference type="InterPro" id="IPR036950">
    <property type="entry name" value="PBP_transglycosylase"/>
</dbReference>
<sequence length="237" mass="26316">MTRRRKRRGWKSWVAVPLVLAAALVAIPLVLVPLYWVVPPVSTLMIGRYVTGQPVTRIWRDLDEISDRLKTSVVLSEDWQFCTHHGVNVAALRTEIDKFLAGREARGASTITMQVARNLFLTNSRSVVRKALEVPLAMYIDLVLPKQRIMEIYLNIAEWGPNGEFGVEAGAQAAFGTSAESFSWQRATLLVVTLPNPHVRRPGNPTSGLVRTAGIVEVRVQRFSSQAECLFDGAPAL</sequence>
<comment type="similarity">
    <text evidence="11">Belongs to the glycosyltransferase 51 family.</text>
</comment>
<keyword evidence="10 11" id="KW-0961">Cell wall biogenesis/degradation</keyword>
<dbReference type="SUPFAM" id="SSF53955">
    <property type="entry name" value="Lysozyme-like"/>
    <property type="match status" value="1"/>
</dbReference>
<comment type="function">
    <text evidence="11">Peptidoglycan polymerase that catalyzes glycan chain elongation from lipid-linked precursors.</text>
</comment>
<dbReference type="Proteomes" id="UP001369958">
    <property type="component" value="Chromosome"/>
</dbReference>
<name>A0ABZ2I0Q7_9HYPH</name>
<evidence type="ECO:0000256" key="9">
    <source>
        <dbReference type="ARBA" id="ARBA00023136"/>
    </source>
</evidence>
<feature type="transmembrane region" description="Helical" evidence="11">
    <location>
        <begin position="12"/>
        <end position="36"/>
    </location>
</feature>
<keyword evidence="8 11" id="KW-1133">Transmembrane helix</keyword>
<evidence type="ECO:0000256" key="4">
    <source>
        <dbReference type="ARBA" id="ARBA00022679"/>
    </source>
</evidence>
<keyword evidence="9 11" id="KW-0472">Membrane</keyword>
<reference evidence="13 14" key="1">
    <citation type="submission" date="2024-02" db="EMBL/GenBank/DDBJ databases">
        <title>Complete genome sequence of Pelagibacterium nitratireducens ZH15.</title>
        <authorList>
            <person name="Zhao L.H."/>
        </authorList>
    </citation>
    <scope>NUCLEOTIDE SEQUENCE [LARGE SCALE GENOMIC DNA]</scope>
    <source>
        <strain evidence="13 14">ZH15</strain>
    </source>
</reference>
<evidence type="ECO:0000256" key="1">
    <source>
        <dbReference type="ARBA" id="ARBA00022475"/>
    </source>
</evidence>
<dbReference type="PANTHER" id="PTHR30400">
    <property type="entry name" value="MONOFUNCTIONAL BIOSYNTHETIC PEPTIDOGLYCAN TRANSGLYCOSYLASE"/>
    <property type="match status" value="1"/>
</dbReference>
<dbReference type="InterPro" id="IPR023346">
    <property type="entry name" value="Lysozyme-like_dom_sf"/>
</dbReference>
<comment type="pathway">
    <text evidence="11">Cell wall biogenesis; peptidoglycan biosynthesis.</text>
</comment>
<evidence type="ECO:0000256" key="11">
    <source>
        <dbReference type="HAMAP-Rule" id="MF_00766"/>
    </source>
</evidence>
<dbReference type="HAMAP" id="MF_00766">
    <property type="entry name" value="PGT_MtgA"/>
    <property type="match status" value="1"/>
</dbReference>
<evidence type="ECO:0000256" key="6">
    <source>
        <dbReference type="ARBA" id="ARBA00022960"/>
    </source>
</evidence>
<dbReference type="InterPro" id="IPR011812">
    <property type="entry name" value="Pep_trsgly"/>
</dbReference>
<accession>A0ABZ2I0Q7</accession>
<evidence type="ECO:0000256" key="5">
    <source>
        <dbReference type="ARBA" id="ARBA00022692"/>
    </source>
</evidence>
<comment type="catalytic activity">
    <reaction evidence="11">
        <text>[GlcNAc-(1-&gt;4)-Mur2Ac(oyl-L-Ala-gamma-D-Glu-L-Lys-D-Ala-D-Ala)](n)-di-trans,octa-cis-undecaprenyl diphosphate + beta-D-GlcNAc-(1-&gt;4)-Mur2Ac(oyl-L-Ala-gamma-D-Glu-L-Lys-D-Ala-D-Ala)-di-trans,octa-cis-undecaprenyl diphosphate = [GlcNAc-(1-&gt;4)-Mur2Ac(oyl-L-Ala-gamma-D-Glu-L-Lys-D-Ala-D-Ala)](n+1)-di-trans,octa-cis-undecaprenyl diphosphate + di-trans,octa-cis-undecaprenyl diphosphate + H(+)</text>
        <dbReference type="Rhea" id="RHEA:23708"/>
        <dbReference type="Rhea" id="RHEA-COMP:9602"/>
        <dbReference type="Rhea" id="RHEA-COMP:9603"/>
        <dbReference type="ChEBI" id="CHEBI:15378"/>
        <dbReference type="ChEBI" id="CHEBI:58405"/>
        <dbReference type="ChEBI" id="CHEBI:60033"/>
        <dbReference type="ChEBI" id="CHEBI:78435"/>
        <dbReference type="EC" id="2.4.99.28"/>
    </reaction>
</comment>
<keyword evidence="3 11" id="KW-0328">Glycosyltransferase</keyword>
<dbReference type="RefSeq" id="WP_338608941.1">
    <property type="nucleotide sequence ID" value="NZ_CP146275.1"/>
</dbReference>
<comment type="subcellular location">
    <subcellularLocation>
        <location evidence="11">Cell inner membrane</location>
        <topology evidence="11">Single-pass membrane protein</topology>
    </subcellularLocation>
</comment>
<feature type="domain" description="Glycosyl transferase family 51" evidence="12">
    <location>
        <begin position="53"/>
        <end position="203"/>
    </location>
</feature>
<evidence type="ECO:0000313" key="14">
    <source>
        <dbReference type="Proteomes" id="UP001369958"/>
    </source>
</evidence>
<dbReference type="Gene3D" id="1.10.3810.10">
    <property type="entry name" value="Biosynthetic peptidoglycan transglycosylase-like"/>
    <property type="match status" value="1"/>
</dbReference>
<evidence type="ECO:0000313" key="13">
    <source>
        <dbReference type="EMBL" id="WWT33406.1"/>
    </source>
</evidence>
<protein>
    <recommendedName>
        <fullName evidence="11">Biosynthetic peptidoglycan transglycosylase</fullName>
        <ecNumber evidence="11">2.4.99.28</ecNumber>
    </recommendedName>
    <alternativeName>
        <fullName evidence="11">Glycan polymerase</fullName>
    </alternativeName>
    <alternativeName>
        <fullName evidence="11">Peptidoglycan glycosyltransferase MtgA</fullName>
        <shortName evidence="11">PGT</shortName>
    </alternativeName>
</protein>
<keyword evidence="2 11" id="KW-0997">Cell inner membrane</keyword>
<evidence type="ECO:0000256" key="2">
    <source>
        <dbReference type="ARBA" id="ARBA00022519"/>
    </source>
</evidence>
<keyword evidence="4 11" id="KW-0808">Transferase</keyword>
<dbReference type="Pfam" id="PF00912">
    <property type="entry name" value="Transgly"/>
    <property type="match status" value="1"/>
</dbReference>
<evidence type="ECO:0000256" key="10">
    <source>
        <dbReference type="ARBA" id="ARBA00023316"/>
    </source>
</evidence>
<evidence type="ECO:0000259" key="12">
    <source>
        <dbReference type="Pfam" id="PF00912"/>
    </source>
</evidence>
<dbReference type="PANTHER" id="PTHR30400:SF0">
    <property type="entry name" value="BIOSYNTHETIC PEPTIDOGLYCAN TRANSGLYCOSYLASE"/>
    <property type="match status" value="1"/>
</dbReference>
<keyword evidence="1 11" id="KW-1003">Cell membrane</keyword>
<dbReference type="InterPro" id="IPR001264">
    <property type="entry name" value="Glyco_trans_51"/>
</dbReference>
<evidence type="ECO:0000256" key="3">
    <source>
        <dbReference type="ARBA" id="ARBA00022676"/>
    </source>
</evidence>
<evidence type="ECO:0000256" key="7">
    <source>
        <dbReference type="ARBA" id="ARBA00022984"/>
    </source>
</evidence>
<gene>
    <name evidence="11" type="primary">mtgA</name>
    <name evidence="13" type="ORF">V6617_02765</name>
</gene>